<accession>A0A2N3Y326</accession>
<sequence length="141" mass="15636">MSELRSSGKSFEITKLEVWLAWEKVKANKGASGVDEVTLEAFEADLRSNLYRIWNRMSSGSYFPSPVKAVEIPKPHAVGTRVLGVPTIGDRVAQTVVAARLEKLVEPVFHPDSYGYRCRLPGVRDHLRAGFARSMGPPVCH</sequence>
<name>A0A2N3Y326_SACSN</name>
<dbReference type="Proteomes" id="UP000233786">
    <property type="component" value="Unassembled WGS sequence"/>
</dbReference>
<dbReference type="PANTHER" id="PTHR34047">
    <property type="entry name" value="NUCLEAR INTRON MATURASE 1, MITOCHONDRIAL-RELATED"/>
    <property type="match status" value="1"/>
</dbReference>
<gene>
    <name evidence="1" type="ORF">A8926_5264</name>
</gene>
<dbReference type="EMBL" id="PJNB01000001">
    <property type="protein sequence ID" value="PKW17312.1"/>
    <property type="molecule type" value="Genomic_DNA"/>
</dbReference>
<proteinExistence type="predicted"/>
<reference evidence="1" key="1">
    <citation type="submission" date="2017-12" db="EMBL/GenBank/DDBJ databases">
        <title>Sequencing the genomes of 1000 Actinobacteria strains.</title>
        <authorList>
            <person name="Klenk H.-P."/>
        </authorList>
    </citation>
    <scope>NUCLEOTIDE SEQUENCE [LARGE SCALE GENOMIC DNA]</scope>
    <source>
        <strain evidence="1">DSM 44228</strain>
    </source>
</reference>
<dbReference type="InterPro" id="IPR051083">
    <property type="entry name" value="GrpII_Intron_Splice-Mob/Def"/>
</dbReference>
<organism evidence="1 2">
    <name type="scientific">Saccharopolyspora spinosa</name>
    <dbReference type="NCBI Taxonomy" id="60894"/>
    <lineage>
        <taxon>Bacteria</taxon>
        <taxon>Bacillati</taxon>
        <taxon>Actinomycetota</taxon>
        <taxon>Actinomycetes</taxon>
        <taxon>Pseudonocardiales</taxon>
        <taxon>Pseudonocardiaceae</taxon>
        <taxon>Saccharopolyspora</taxon>
    </lineage>
</organism>
<keyword evidence="2" id="KW-1185">Reference proteome</keyword>
<comment type="caution">
    <text evidence="1">The sequence shown here is derived from an EMBL/GenBank/DDBJ whole genome shotgun (WGS) entry which is preliminary data.</text>
</comment>
<dbReference type="SUPFAM" id="SSF56672">
    <property type="entry name" value="DNA/RNA polymerases"/>
    <property type="match status" value="1"/>
</dbReference>
<evidence type="ECO:0008006" key="3">
    <source>
        <dbReference type="Google" id="ProtNLM"/>
    </source>
</evidence>
<dbReference type="PANTHER" id="PTHR34047:SF3">
    <property type="entry name" value="BLR2052 PROTEIN"/>
    <property type="match status" value="1"/>
</dbReference>
<dbReference type="STRING" id="994479.GCA_000194155_06755"/>
<evidence type="ECO:0000313" key="2">
    <source>
        <dbReference type="Proteomes" id="UP000233786"/>
    </source>
</evidence>
<evidence type="ECO:0000313" key="1">
    <source>
        <dbReference type="EMBL" id="PKW17312.1"/>
    </source>
</evidence>
<dbReference type="AlphaFoldDB" id="A0A2N3Y326"/>
<protein>
    <recommendedName>
        <fullName evidence="3">Reverse transcriptase (RNA-dependent DNA polymerase)</fullName>
    </recommendedName>
</protein>
<dbReference type="InterPro" id="IPR043502">
    <property type="entry name" value="DNA/RNA_pol_sf"/>
</dbReference>
<dbReference type="RefSeq" id="WP_203218556.1">
    <property type="nucleotide sequence ID" value="NZ_CP061007.1"/>
</dbReference>